<dbReference type="InterPro" id="IPR002347">
    <property type="entry name" value="SDR_fam"/>
</dbReference>
<evidence type="ECO:0000313" key="6">
    <source>
        <dbReference type="Proteomes" id="UP001611263"/>
    </source>
</evidence>
<organism evidence="5 6">
    <name type="scientific">Nocardia carnea</name>
    <dbReference type="NCBI Taxonomy" id="37328"/>
    <lineage>
        <taxon>Bacteria</taxon>
        <taxon>Bacillati</taxon>
        <taxon>Actinomycetota</taxon>
        <taxon>Actinomycetes</taxon>
        <taxon>Mycobacteriales</taxon>
        <taxon>Nocardiaceae</taxon>
        <taxon>Nocardia</taxon>
    </lineage>
</organism>
<dbReference type="PRINTS" id="PR00081">
    <property type="entry name" value="GDHRDH"/>
</dbReference>
<keyword evidence="6" id="KW-1185">Reference proteome</keyword>
<evidence type="ECO:0000256" key="1">
    <source>
        <dbReference type="ARBA" id="ARBA00006484"/>
    </source>
</evidence>
<dbReference type="CDD" id="cd05233">
    <property type="entry name" value="SDR_c"/>
    <property type="match status" value="1"/>
</dbReference>
<dbReference type="InterPro" id="IPR023985">
    <property type="entry name" value="SDR_subfam_1"/>
</dbReference>
<reference evidence="5 6" key="1">
    <citation type="submission" date="2024-10" db="EMBL/GenBank/DDBJ databases">
        <title>The Natural Products Discovery Center: Release of the First 8490 Sequenced Strains for Exploring Actinobacteria Biosynthetic Diversity.</title>
        <authorList>
            <person name="Kalkreuter E."/>
            <person name="Kautsar S.A."/>
            <person name="Yang D."/>
            <person name="Bader C.D."/>
            <person name="Teijaro C.N."/>
            <person name="Fluegel L."/>
            <person name="Davis C.M."/>
            <person name="Simpson J.R."/>
            <person name="Lauterbach L."/>
            <person name="Steele A.D."/>
            <person name="Gui C."/>
            <person name="Meng S."/>
            <person name="Li G."/>
            <person name="Viehrig K."/>
            <person name="Ye F."/>
            <person name="Su P."/>
            <person name="Kiefer A.F."/>
            <person name="Nichols A."/>
            <person name="Cepeda A.J."/>
            <person name="Yan W."/>
            <person name="Fan B."/>
            <person name="Jiang Y."/>
            <person name="Adhikari A."/>
            <person name="Zheng C.-J."/>
            <person name="Schuster L."/>
            <person name="Cowan T.M."/>
            <person name="Smanski M.J."/>
            <person name="Chevrette M.G."/>
            <person name="De Carvalho L.P.S."/>
            <person name="Shen B."/>
        </authorList>
    </citation>
    <scope>NUCLEOTIDE SEQUENCE [LARGE SCALE GENOMIC DNA]</scope>
    <source>
        <strain evidence="5 6">NPDC020568</strain>
    </source>
</reference>
<name>A0ABW7U0F4_9NOCA</name>
<evidence type="ECO:0000256" key="2">
    <source>
        <dbReference type="ARBA" id="ARBA00023002"/>
    </source>
</evidence>
<comment type="similarity">
    <text evidence="1 4">Belongs to the short-chain dehydrogenases/reductases (SDR) family.</text>
</comment>
<dbReference type="SUPFAM" id="SSF51735">
    <property type="entry name" value="NAD(P)-binding Rossmann-fold domains"/>
    <property type="match status" value="1"/>
</dbReference>
<dbReference type="PROSITE" id="PS00061">
    <property type="entry name" value="ADH_SHORT"/>
    <property type="match status" value="1"/>
</dbReference>
<keyword evidence="2" id="KW-0560">Oxidoreductase</keyword>
<keyword evidence="3" id="KW-0520">NAD</keyword>
<evidence type="ECO:0000256" key="3">
    <source>
        <dbReference type="ARBA" id="ARBA00023027"/>
    </source>
</evidence>
<dbReference type="Pfam" id="PF00106">
    <property type="entry name" value="adh_short"/>
    <property type="match status" value="1"/>
</dbReference>
<dbReference type="EMBL" id="JBIRUQ010000019">
    <property type="protein sequence ID" value="MFI1465489.1"/>
    <property type="molecule type" value="Genomic_DNA"/>
</dbReference>
<evidence type="ECO:0000256" key="4">
    <source>
        <dbReference type="RuleBase" id="RU000363"/>
    </source>
</evidence>
<gene>
    <name evidence="5" type="ORF">ACH4WX_32680</name>
</gene>
<protein>
    <submittedName>
        <fullName evidence="5">Mycofactocin-coupled SDR family oxidoreductase</fullName>
    </submittedName>
</protein>
<dbReference type="PANTHER" id="PTHR24321">
    <property type="entry name" value="DEHYDROGENASES, SHORT CHAIN"/>
    <property type="match status" value="1"/>
</dbReference>
<dbReference type="InterPro" id="IPR036291">
    <property type="entry name" value="NAD(P)-bd_dom_sf"/>
</dbReference>
<sequence length="282" mass="30208">MGRLDNKVALVTGAARGQGRSHVLRLAEEGADVVAIDICAPVDTVPYALPTSEDLAHTAELARATGRRIIHRECDIRDLAGLQAVVAETVAELGGIDIVVANAGITGFAPSWEMSEQQWQEMIDVNLTGTWKTVRAAVPSMIERKQGGSIILTSSLAGLIAYADLSHYTASKHGVTGLMRALAVELAPHNIRVNSLHPGNVDTPMINNPVVHNVFLPHLANPTRAEVEDVFVHLQGLRVPWIEPIDVSNAVVYLASDDSRYITGTTHVLDAGAMAPNKIPHV</sequence>
<proteinExistence type="inferred from homology"/>
<dbReference type="RefSeq" id="WP_033247555.1">
    <property type="nucleotide sequence ID" value="NZ_JBIRUQ010000019.1"/>
</dbReference>
<evidence type="ECO:0000313" key="5">
    <source>
        <dbReference type="EMBL" id="MFI1465489.1"/>
    </source>
</evidence>
<comment type="caution">
    <text evidence="5">The sequence shown here is derived from an EMBL/GenBank/DDBJ whole genome shotgun (WGS) entry which is preliminary data.</text>
</comment>
<dbReference type="NCBIfam" id="NF009467">
    <property type="entry name" value="PRK12826.1-3"/>
    <property type="match status" value="1"/>
</dbReference>
<dbReference type="PRINTS" id="PR00080">
    <property type="entry name" value="SDRFAMILY"/>
</dbReference>
<dbReference type="Proteomes" id="UP001611263">
    <property type="component" value="Unassembled WGS sequence"/>
</dbReference>
<accession>A0ABW7U0F4</accession>
<dbReference type="NCBIfam" id="TIGR03971">
    <property type="entry name" value="SDR_subfam_1"/>
    <property type="match status" value="1"/>
</dbReference>
<dbReference type="InterPro" id="IPR020904">
    <property type="entry name" value="Sc_DH/Rdtase_CS"/>
</dbReference>
<dbReference type="GeneID" id="93508235"/>
<dbReference type="PANTHER" id="PTHR24321:SF8">
    <property type="entry name" value="ESTRADIOL 17-BETA-DEHYDROGENASE 8-RELATED"/>
    <property type="match status" value="1"/>
</dbReference>
<dbReference type="Gene3D" id="3.40.50.720">
    <property type="entry name" value="NAD(P)-binding Rossmann-like Domain"/>
    <property type="match status" value="1"/>
</dbReference>